<evidence type="ECO:0000313" key="4">
    <source>
        <dbReference type="Proteomes" id="UP000005237"/>
    </source>
</evidence>
<reference evidence="3" key="2">
    <citation type="submission" date="2022-06" db="UniProtKB">
        <authorList>
            <consortium name="EnsemblMetazoa"/>
        </authorList>
    </citation>
    <scope>IDENTIFICATION</scope>
    <source>
        <strain evidence="3">DF5081</strain>
    </source>
</reference>
<reference evidence="4" key="1">
    <citation type="submission" date="2010-08" db="EMBL/GenBank/DDBJ databases">
        <authorList>
            <consortium name="Caenorhabditis japonica Sequencing Consortium"/>
            <person name="Wilson R.K."/>
        </authorList>
    </citation>
    <scope>NUCLEOTIDE SEQUENCE [LARGE SCALE GENOMIC DNA]</scope>
    <source>
        <strain evidence="4">DF5081</strain>
    </source>
</reference>
<feature type="domain" description="DUF3719" evidence="2">
    <location>
        <begin position="33"/>
        <end position="63"/>
    </location>
</feature>
<protein>
    <submittedName>
        <fullName evidence="3">DUF3719 domain-containing protein</fullName>
    </submittedName>
</protein>
<proteinExistence type="predicted"/>
<evidence type="ECO:0000259" key="2">
    <source>
        <dbReference type="Pfam" id="PF12516"/>
    </source>
</evidence>
<keyword evidence="4" id="KW-1185">Reference proteome</keyword>
<feature type="region of interest" description="Disordered" evidence="1">
    <location>
        <begin position="74"/>
        <end position="106"/>
    </location>
</feature>
<sequence>MLTWSTASTLKPNLQRCHSKAAENFLQSWDSAVYEGEAMKDTVLNKEASLWSEKFPHLRVVGVNCDGQGARMKKKTALGQSKSALTFREKSRETSLPRIDKFRKNP</sequence>
<dbReference type="AlphaFoldDB" id="A0A8R1DUD9"/>
<evidence type="ECO:0000256" key="1">
    <source>
        <dbReference type="SAM" id="MobiDB-lite"/>
    </source>
</evidence>
<evidence type="ECO:0000313" key="3">
    <source>
        <dbReference type="EnsemblMetazoa" id="CJA12237.1"/>
    </source>
</evidence>
<name>A0A8R1DUD9_CAEJA</name>
<feature type="compositionally biased region" description="Basic and acidic residues" evidence="1">
    <location>
        <begin position="87"/>
        <end position="106"/>
    </location>
</feature>
<accession>A0A8R1DUD9</accession>
<dbReference type="Proteomes" id="UP000005237">
    <property type="component" value="Unassembled WGS sequence"/>
</dbReference>
<dbReference type="InterPro" id="IPR022194">
    <property type="entry name" value="DUF3719"/>
</dbReference>
<dbReference type="EnsemblMetazoa" id="CJA12237.1">
    <property type="protein sequence ID" value="CJA12237.1"/>
    <property type="gene ID" value="WBGene00131441"/>
</dbReference>
<organism evidence="3 4">
    <name type="scientific">Caenorhabditis japonica</name>
    <dbReference type="NCBI Taxonomy" id="281687"/>
    <lineage>
        <taxon>Eukaryota</taxon>
        <taxon>Metazoa</taxon>
        <taxon>Ecdysozoa</taxon>
        <taxon>Nematoda</taxon>
        <taxon>Chromadorea</taxon>
        <taxon>Rhabditida</taxon>
        <taxon>Rhabditina</taxon>
        <taxon>Rhabditomorpha</taxon>
        <taxon>Rhabditoidea</taxon>
        <taxon>Rhabditidae</taxon>
        <taxon>Peloderinae</taxon>
        <taxon>Caenorhabditis</taxon>
    </lineage>
</organism>
<dbReference type="Pfam" id="PF12516">
    <property type="entry name" value="DUF3719"/>
    <property type="match status" value="1"/>
</dbReference>